<evidence type="ECO:0000259" key="12">
    <source>
        <dbReference type="PROSITE" id="PS50113"/>
    </source>
</evidence>
<dbReference type="GO" id="GO:0000155">
    <property type="term" value="F:phosphorelay sensor kinase activity"/>
    <property type="evidence" value="ECO:0007669"/>
    <property type="project" value="InterPro"/>
</dbReference>
<evidence type="ECO:0000256" key="7">
    <source>
        <dbReference type="PROSITE-ProRule" id="PRU00169"/>
    </source>
</evidence>
<dbReference type="PRINTS" id="PR00344">
    <property type="entry name" value="BCTRLSENSOR"/>
</dbReference>
<dbReference type="HOGENOM" id="CLU_000445_114_72_0"/>
<evidence type="ECO:0000256" key="6">
    <source>
        <dbReference type="ARBA" id="ARBA00023136"/>
    </source>
</evidence>
<dbReference type="Pfam" id="PF08447">
    <property type="entry name" value="PAS_3"/>
    <property type="match status" value="1"/>
</dbReference>
<dbReference type="Gene3D" id="3.40.50.2300">
    <property type="match status" value="1"/>
</dbReference>
<dbReference type="PROSITE" id="PS50110">
    <property type="entry name" value="RESPONSE_REGULATORY"/>
    <property type="match status" value="1"/>
</dbReference>
<evidence type="ECO:0000256" key="1">
    <source>
        <dbReference type="ARBA" id="ARBA00000085"/>
    </source>
</evidence>
<dbReference type="eggNOG" id="COG4251">
    <property type="taxonomic scope" value="Bacteria"/>
</dbReference>
<name>A0A0S6W9Q3_VECG1</name>
<dbReference type="InterPro" id="IPR001789">
    <property type="entry name" value="Sig_transdc_resp-reg_receiver"/>
</dbReference>
<dbReference type="SMART" id="SM00388">
    <property type="entry name" value="HisKA"/>
    <property type="match status" value="1"/>
</dbReference>
<dbReference type="Pfam" id="PF02518">
    <property type="entry name" value="HATPase_c"/>
    <property type="match status" value="1"/>
</dbReference>
<dbReference type="PROSITE" id="PS50113">
    <property type="entry name" value="PAC"/>
    <property type="match status" value="1"/>
</dbReference>
<dbReference type="PROSITE" id="PS50112">
    <property type="entry name" value="PAS"/>
    <property type="match status" value="1"/>
</dbReference>
<keyword evidence="8" id="KW-0175">Coiled coil</keyword>
<accession>A0A0S6W9Q3</accession>
<dbReference type="PANTHER" id="PTHR42878:SF15">
    <property type="entry name" value="BACTERIOPHYTOCHROME"/>
    <property type="match status" value="1"/>
</dbReference>
<dbReference type="InterPro" id="IPR050351">
    <property type="entry name" value="BphY/WalK/GraS-like"/>
</dbReference>
<dbReference type="SUPFAM" id="SSF47384">
    <property type="entry name" value="Homodimeric domain of signal transducing histidine kinase"/>
    <property type="match status" value="1"/>
</dbReference>
<reference evidence="13" key="1">
    <citation type="journal article" date="2015" name="PeerJ">
        <title>First genomic representation of candidate bacterial phylum KSB3 points to enhanced environmental sensing as a trigger of wastewater bulking.</title>
        <authorList>
            <person name="Sekiguchi Y."/>
            <person name="Ohashi A."/>
            <person name="Parks D.H."/>
            <person name="Yamauchi T."/>
            <person name="Tyson G.W."/>
            <person name="Hugenholtz P."/>
        </authorList>
    </citation>
    <scope>NUCLEOTIDE SEQUENCE [LARGE SCALE GENOMIC DNA]</scope>
</reference>
<evidence type="ECO:0000256" key="5">
    <source>
        <dbReference type="ARBA" id="ARBA00022777"/>
    </source>
</evidence>
<dbReference type="SMART" id="SM00091">
    <property type="entry name" value="PAS"/>
    <property type="match status" value="1"/>
</dbReference>
<dbReference type="AlphaFoldDB" id="A0A0S6W9Q3"/>
<keyword evidence="3 7" id="KW-0597">Phosphoprotein</keyword>
<evidence type="ECO:0000313" key="14">
    <source>
        <dbReference type="Proteomes" id="UP000030661"/>
    </source>
</evidence>
<keyword evidence="14" id="KW-1185">Reference proteome</keyword>
<dbReference type="Gene3D" id="3.30.450.20">
    <property type="entry name" value="PAS domain"/>
    <property type="match status" value="1"/>
</dbReference>
<feature type="coiled-coil region" evidence="8">
    <location>
        <begin position="139"/>
        <end position="187"/>
    </location>
</feature>
<feature type="domain" description="PAS" evidence="11">
    <location>
        <begin position="177"/>
        <end position="250"/>
    </location>
</feature>
<dbReference type="SUPFAM" id="SSF55874">
    <property type="entry name" value="ATPase domain of HSP90 chaperone/DNA topoisomerase II/histidine kinase"/>
    <property type="match status" value="1"/>
</dbReference>
<dbReference type="PROSITE" id="PS50109">
    <property type="entry name" value="HIS_KIN"/>
    <property type="match status" value="1"/>
</dbReference>
<feature type="domain" description="Histidine kinase" evidence="9">
    <location>
        <begin position="334"/>
        <end position="545"/>
    </location>
</feature>
<evidence type="ECO:0000256" key="2">
    <source>
        <dbReference type="ARBA" id="ARBA00012438"/>
    </source>
</evidence>
<dbReference type="SMART" id="SM00387">
    <property type="entry name" value="HATPase_c"/>
    <property type="match status" value="1"/>
</dbReference>
<dbReference type="InterPro" id="IPR005467">
    <property type="entry name" value="His_kinase_dom"/>
</dbReference>
<dbReference type="GO" id="GO:0030295">
    <property type="term" value="F:protein kinase activator activity"/>
    <property type="evidence" value="ECO:0007669"/>
    <property type="project" value="TreeGrafter"/>
</dbReference>
<protein>
    <recommendedName>
        <fullName evidence="2">histidine kinase</fullName>
        <ecNumber evidence="2">2.7.13.3</ecNumber>
    </recommendedName>
</protein>
<dbReference type="CDD" id="cd00082">
    <property type="entry name" value="HisKA"/>
    <property type="match status" value="1"/>
</dbReference>
<evidence type="ECO:0000259" key="10">
    <source>
        <dbReference type="PROSITE" id="PS50110"/>
    </source>
</evidence>
<evidence type="ECO:0000256" key="8">
    <source>
        <dbReference type="SAM" id="Coils"/>
    </source>
</evidence>
<feature type="coiled-coil region" evidence="8">
    <location>
        <begin position="296"/>
        <end position="327"/>
    </location>
</feature>
<evidence type="ECO:0000259" key="9">
    <source>
        <dbReference type="PROSITE" id="PS50109"/>
    </source>
</evidence>
<dbReference type="InterPro" id="IPR011006">
    <property type="entry name" value="CheY-like_superfamily"/>
</dbReference>
<feature type="domain" description="Response regulatory" evidence="10">
    <location>
        <begin position="17"/>
        <end position="133"/>
    </location>
</feature>
<dbReference type="InterPro" id="IPR000014">
    <property type="entry name" value="PAS"/>
</dbReference>
<dbReference type="eggNOG" id="COG0745">
    <property type="taxonomic scope" value="Bacteria"/>
</dbReference>
<dbReference type="NCBIfam" id="TIGR00229">
    <property type="entry name" value="sensory_box"/>
    <property type="match status" value="1"/>
</dbReference>
<sequence length="548" mass="63175">MESMLQHLYHSVLQDKVLLLIDDEPMNLDMLAVYLKKYPVKILVAWDGKSGLDKAQRAHPDLILLDIMMPEIDGFETCRMLKTRVDTRDIPVIFMTALTDIEHKVRAFQAGAVDYITKPLQQEEVLARIVTHVRLHHLNEQLEQKVRERTNELVRTNQRLQQEISERQQAEEALRESEARFRRLAENAKDMIYRMLLPEGRYEYISPAAADLSGYMPEEWYANPELIRTIIHPDWQTYFAFQWEKLLQGDLPPEYEYQIIHKSGDIKWVNQRNVLIRDTENKPIALEGIVTDITARKQAEEEVHRLNVELEQRVHERTAELEVANNELQSFAYIVSHDLKAPLRAIAKLSQWLLEDYGSAFDAQGQDMVNLLISRVKRLDNLIDGILEYSRIGRVDSHLESIDLNQLLPEVIDSMTPPPNIQIAIASELPLILGDTTRIQQIFANLIGNAMKFMDKPRGIITISCEDAGADWRFSVVDNGPGIDPKYHDKIFQIFQTLQPRDEFESTGIGLTIVKKIVELYGGKIWVESTIGQGSTFYFTVPKKSESF</sequence>
<keyword evidence="4" id="KW-0808">Transferase</keyword>
<evidence type="ECO:0000256" key="3">
    <source>
        <dbReference type="ARBA" id="ARBA00022553"/>
    </source>
</evidence>
<keyword evidence="6" id="KW-0472">Membrane</keyword>
<dbReference type="PANTHER" id="PTHR42878">
    <property type="entry name" value="TWO-COMPONENT HISTIDINE KINASE"/>
    <property type="match status" value="1"/>
</dbReference>
<dbReference type="SUPFAM" id="SSF52172">
    <property type="entry name" value="CheY-like"/>
    <property type="match status" value="1"/>
</dbReference>
<dbReference type="FunFam" id="3.30.565.10:FF:000006">
    <property type="entry name" value="Sensor histidine kinase WalK"/>
    <property type="match status" value="1"/>
</dbReference>
<dbReference type="GO" id="GO:0016020">
    <property type="term" value="C:membrane"/>
    <property type="evidence" value="ECO:0007669"/>
    <property type="project" value="UniProtKB-SubCell"/>
</dbReference>
<dbReference type="Proteomes" id="UP000030661">
    <property type="component" value="Unassembled WGS sequence"/>
</dbReference>
<keyword evidence="5 13" id="KW-0418">Kinase</keyword>
<dbReference type="InterPro" id="IPR036097">
    <property type="entry name" value="HisK_dim/P_sf"/>
</dbReference>
<dbReference type="SMART" id="SM00086">
    <property type="entry name" value="PAC"/>
    <property type="match status" value="1"/>
</dbReference>
<evidence type="ECO:0000313" key="13">
    <source>
        <dbReference type="EMBL" id="GAK54954.1"/>
    </source>
</evidence>
<dbReference type="SMART" id="SM00448">
    <property type="entry name" value="REC"/>
    <property type="match status" value="1"/>
</dbReference>
<feature type="modified residue" description="4-aspartylphosphate" evidence="7">
    <location>
        <position position="66"/>
    </location>
</feature>
<gene>
    <name evidence="13" type="ORF">U27_01785</name>
</gene>
<dbReference type="InterPro" id="IPR035965">
    <property type="entry name" value="PAS-like_dom_sf"/>
</dbReference>
<dbReference type="InterPro" id="IPR003594">
    <property type="entry name" value="HATPase_dom"/>
</dbReference>
<dbReference type="Pfam" id="PF00072">
    <property type="entry name" value="Response_reg"/>
    <property type="match status" value="1"/>
</dbReference>
<evidence type="ECO:0000259" key="11">
    <source>
        <dbReference type="PROSITE" id="PS50112"/>
    </source>
</evidence>
<dbReference type="SUPFAM" id="SSF55785">
    <property type="entry name" value="PYP-like sensor domain (PAS domain)"/>
    <property type="match status" value="1"/>
</dbReference>
<dbReference type="GO" id="GO:0007234">
    <property type="term" value="P:osmosensory signaling via phosphorelay pathway"/>
    <property type="evidence" value="ECO:0007669"/>
    <property type="project" value="TreeGrafter"/>
</dbReference>
<dbReference type="InterPro" id="IPR003661">
    <property type="entry name" value="HisK_dim/P_dom"/>
</dbReference>
<dbReference type="InterPro" id="IPR013655">
    <property type="entry name" value="PAS_fold_3"/>
</dbReference>
<dbReference type="EMBL" id="DF820463">
    <property type="protein sequence ID" value="GAK54954.1"/>
    <property type="molecule type" value="Genomic_DNA"/>
</dbReference>
<dbReference type="Gene3D" id="1.10.287.130">
    <property type="match status" value="1"/>
</dbReference>
<dbReference type="CDD" id="cd00130">
    <property type="entry name" value="PAS"/>
    <property type="match status" value="1"/>
</dbReference>
<dbReference type="InterPro" id="IPR004358">
    <property type="entry name" value="Sig_transdc_His_kin-like_C"/>
</dbReference>
<dbReference type="InterPro" id="IPR001610">
    <property type="entry name" value="PAC"/>
</dbReference>
<dbReference type="STRING" id="1499967.U27_01785"/>
<dbReference type="EC" id="2.7.13.3" evidence="2"/>
<dbReference type="Gene3D" id="3.30.565.10">
    <property type="entry name" value="Histidine kinase-like ATPase, C-terminal domain"/>
    <property type="match status" value="1"/>
</dbReference>
<dbReference type="InterPro" id="IPR000700">
    <property type="entry name" value="PAS-assoc_C"/>
</dbReference>
<organism evidence="13">
    <name type="scientific">Vecturithrix granuli</name>
    <dbReference type="NCBI Taxonomy" id="1499967"/>
    <lineage>
        <taxon>Bacteria</taxon>
        <taxon>Candidatus Moduliflexota</taxon>
        <taxon>Candidatus Vecturitrichia</taxon>
        <taxon>Candidatus Vecturitrichales</taxon>
        <taxon>Candidatus Vecturitrichaceae</taxon>
        <taxon>Candidatus Vecturithrix</taxon>
    </lineage>
</organism>
<comment type="catalytic activity">
    <reaction evidence="1">
        <text>ATP + protein L-histidine = ADP + protein N-phospho-L-histidine.</text>
        <dbReference type="EC" id="2.7.13.3"/>
    </reaction>
</comment>
<dbReference type="Pfam" id="PF00512">
    <property type="entry name" value="HisKA"/>
    <property type="match status" value="1"/>
</dbReference>
<proteinExistence type="predicted"/>
<evidence type="ECO:0000256" key="4">
    <source>
        <dbReference type="ARBA" id="ARBA00022679"/>
    </source>
</evidence>
<feature type="domain" description="PAC" evidence="12">
    <location>
        <begin position="253"/>
        <end position="305"/>
    </location>
</feature>
<dbReference type="InterPro" id="IPR036890">
    <property type="entry name" value="HATPase_C_sf"/>
</dbReference>
<dbReference type="GO" id="GO:0000156">
    <property type="term" value="F:phosphorelay response regulator activity"/>
    <property type="evidence" value="ECO:0007669"/>
    <property type="project" value="TreeGrafter"/>
</dbReference>
<dbReference type="CDD" id="cd19920">
    <property type="entry name" value="REC_PA4781-like"/>
    <property type="match status" value="1"/>
</dbReference>